<dbReference type="PANTHER" id="PTHR42643:SF41">
    <property type="entry name" value="IONOTROPIC RECEPTOR 20A-RELATED"/>
    <property type="match status" value="1"/>
</dbReference>
<keyword evidence="6" id="KW-0675">Receptor</keyword>
<keyword evidence="2" id="KW-1003">Cell membrane</keyword>
<feature type="chain" id="PRO_5028189296" description="Ionotropic receptor" evidence="9">
    <location>
        <begin position="18"/>
        <end position="577"/>
    </location>
</feature>
<dbReference type="RefSeq" id="XP_017016836.1">
    <property type="nucleotide sequence ID" value="XM_017161347.2"/>
</dbReference>
<dbReference type="PANTHER" id="PTHR42643">
    <property type="entry name" value="IONOTROPIC RECEPTOR 20A-RELATED"/>
    <property type="match status" value="1"/>
</dbReference>
<keyword evidence="4 8" id="KW-1133">Transmembrane helix</keyword>
<dbReference type="OrthoDB" id="7852744at2759"/>
<feature type="transmembrane region" description="Helical" evidence="8">
    <location>
        <begin position="544"/>
        <end position="568"/>
    </location>
</feature>
<dbReference type="AlphaFoldDB" id="A0A6P4I2P9"/>
<sequence>MWLGLLVVITTFVYIYSEPLNNILQSLDVEIAYKTIFLLQNQNNSLCWNQTDFEETVPILNFNASESVYLKDSFNSKILVLVCLDKSENEAMEDLFKNLDDMRDTHTILFAASEVKINALFLKCFEEKMLNVLAFKGSDRSIVYSYQAFPAFRFIKRKVTHINTYFEPQLKDLGGYTLKILPDNIMPRTVAYRTPDGRRQLGGYLWHFIRNYASTLNATLKICWDLVPEEGMTHLAMVIQLAKMAGVDFPLGIDGLDLETAKQNVPLEMSSWFLMLPMEPSIPRYRLVQRLRLESMIPLMMLVAVALGNAHRIEAGLGPSWRSFVIGDQALRGTLGQPFVLPRRLSLKLMTIYGMLLIGGFFMSNYYTAVLETWLVHPPTGDPINSWQQMRSLNLKILVIPAEKEYMTEAMGLEFMDTHRNMLEITNSADFQRKRMQMDQAYAYPVTTTLWPLLEQAQVRLQRPIFRRSREIVFVDLLLLTMSLPENSPFHKSLLKYRRNTQESGLYVNWFKRSFNELRALNKICYKTDSDIEVYCDLKWDDFYFIWIAFVIGTLISILGFLLELGYYRWSLRRTPK</sequence>
<evidence type="ECO:0000256" key="2">
    <source>
        <dbReference type="ARBA" id="ARBA00022475"/>
    </source>
</evidence>
<evidence type="ECO:0000256" key="6">
    <source>
        <dbReference type="ARBA" id="ARBA00023170"/>
    </source>
</evidence>
<dbReference type="GO" id="GO:0005886">
    <property type="term" value="C:plasma membrane"/>
    <property type="evidence" value="ECO:0007669"/>
    <property type="project" value="UniProtKB-SubCell"/>
</dbReference>
<comment type="subcellular location">
    <subcellularLocation>
        <location evidence="1">Cell membrane</location>
        <topology evidence="1">Multi-pass membrane protein</topology>
    </subcellularLocation>
</comment>
<keyword evidence="3 8" id="KW-0812">Transmembrane</keyword>
<evidence type="ECO:0000256" key="1">
    <source>
        <dbReference type="ARBA" id="ARBA00004651"/>
    </source>
</evidence>
<protein>
    <recommendedName>
        <fullName evidence="12">Ionotropic receptor</fullName>
    </recommendedName>
</protein>
<keyword evidence="7" id="KW-0325">Glycoprotein</keyword>
<proteinExistence type="predicted"/>
<keyword evidence="5 8" id="KW-0472">Membrane</keyword>
<evidence type="ECO:0000313" key="11">
    <source>
        <dbReference type="RefSeq" id="XP_017016836.1"/>
    </source>
</evidence>
<feature type="signal peptide" evidence="9">
    <location>
        <begin position="1"/>
        <end position="17"/>
    </location>
</feature>
<evidence type="ECO:0000256" key="5">
    <source>
        <dbReference type="ARBA" id="ARBA00023136"/>
    </source>
</evidence>
<dbReference type="InterPro" id="IPR052192">
    <property type="entry name" value="Insect_Ionotropic_Sensory_Rcpt"/>
</dbReference>
<name>A0A6P4I2P9_DROKI</name>
<evidence type="ECO:0000313" key="10">
    <source>
        <dbReference type="Proteomes" id="UP001652661"/>
    </source>
</evidence>
<reference evidence="10" key="1">
    <citation type="submission" date="2025-05" db="UniProtKB">
        <authorList>
            <consortium name="RefSeq"/>
        </authorList>
    </citation>
    <scope>NUCLEOTIDE SEQUENCE [LARGE SCALE GENOMIC DNA]</scope>
    <source>
        <strain evidence="10">14028-0561.14</strain>
    </source>
</reference>
<evidence type="ECO:0000256" key="3">
    <source>
        <dbReference type="ARBA" id="ARBA00022692"/>
    </source>
</evidence>
<reference evidence="11" key="2">
    <citation type="submission" date="2025-08" db="UniProtKB">
        <authorList>
            <consortium name="RefSeq"/>
        </authorList>
    </citation>
    <scope>IDENTIFICATION</scope>
    <source>
        <strain evidence="11">14028-0561.14</strain>
        <tissue evidence="11">Whole fly</tissue>
    </source>
</reference>
<dbReference type="Proteomes" id="UP001652661">
    <property type="component" value="Chromosome 2R"/>
</dbReference>
<accession>A0A6P4I2P9</accession>
<evidence type="ECO:0000256" key="9">
    <source>
        <dbReference type="SAM" id="SignalP"/>
    </source>
</evidence>
<dbReference type="GeneID" id="108070750"/>
<evidence type="ECO:0000256" key="4">
    <source>
        <dbReference type="ARBA" id="ARBA00022989"/>
    </source>
</evidence>
<keyword evidence="9" id="KW-0732">Signal</keyword>
<keyword evidence="10" id="KW-1185">Reference proteome</keyword>
<evidence type="ECO:0000256" key="8">
    <source>
        <dbReference type="SAM" id="Phobius"/>
    </source>
</evidence>
<evidence type="ECO:0000256" key="7">
    <source>
        <dbReference type="ARBA" id="ARBA00023180"/>
    </source>
</evidence>
<evidence type="ECO:0008006" key="12">
    <source>
        <dbReference type="Google" id="ProtNLM"/>
    </source>
</evidence>
<organism evidence="10 11">
    <name type="scientific">Drosophila kikkawai</name>
    <name type="common">Fruit fly</name>
    <dbReference type="NCBI Taxonomy" id="30033"/>
    <lineage>
        <taxon>Eukaryota</taxon>
        <taxon>Metazoa</taxon>
        <taxon>Ecdysozoa</taxon>
        <taxon>Arthropoda</taxon>
        <taxon>Hexapoda</taxon>
        <taxon>Insecta</taxon>
        <taxon>Pterygota</taxon>
        <taxon>Neoptera</taxon>
        <taxon>Endopterygota</taxon>
        <taxon>Diptera</taxon>
        <taxon>Brachycera</taxon>
        <taxon>Muscomorpha</taxon>
        <taxon>Ephydroidea</taxon>
        <taxon>Drosophilidae</taxon>
        <taxon>Drosophila</taxon>
        <taxon>Sophophora</taxon>
    </lineage>
</organism>
<gene>
    <name evidence="11" type="primary">LOC108070750</name>
</gene>